<dbReference type="RefSeq" id="WP_034628794.1">
    <property type="nucleotide sequence ID" value="NZ_JRJU01000011.1"/>
</dbReference>
<reference evidence="1 2" key="1">
    <citation type="submission" date="2014-09" db="EMBL/GenBank/DDBJ databases">
        <title>Genome sequencing and annotation of Bacillus Okhensis strain Kh10-101T.</title>
        <authorList>
            <person name="Prakash J.S."/>
        </authorList>
    </citation>
    <scope>NUCLEOTIDE SEQUENCE [LARGE SCALE GENOMIC DNA]</scope>
    <source>
        <strain evidence="2">Kh10-101T</strain>
    </source>
</reference>
<evidence type="ECO:0000313" key="2">
    <source>
        <dbReference type="Proteomes" id="UP000030832"/>
    </source>
</evidence>
<gene>
    <name evidence="1" type="ORF">LQ50_10815</name>
</gene>
<dbReference type="Proteomes" id="UP000030832">
    <property type="component" value="Unassembled WGS sequence"/>
</dbReference>
<evidence type="ECO:0000313" key="1">
    <source>
        <dbReference type="EMBL" id="KHF40225.1"/>
    </source>
</evidence>
<dbReference type="STRING" id="333138.LQ50_10815"/>
<dbReference type="EMBL" id="JRJU01000011">
    <property type="protein sequence ID" value="KHF40225.1"/>
    <property type="molecule type" value="Genomic_DNA"/>
</dbReference>
<dbReference type="OrthoDB" id="2943141at2"/>
<organism evidence="1 2">
    <name type="scientific">Halalkalibacter okhensis</name>
    <dbReference type="NCBI Taxonomy" id="333138"/>
    <lineage>
        <taxon>Bacteria</taxon>
        <taxon>Bacillati</taxon>
        <taxon>Bacillota</taxon>
        <taxon>Bacilli</taxon>
        <taxon>Bacillales</taxon>
        <taxon>Bacillaceae</taxon>
        <taxon>Halalkalibacter</taxon>
    </lineage>
</organism>
<sequence>MKVLGKIIFLFTCLMMIIGCNSNEENYKVLFFSDMPESVHENIETLVNEAIDIERADLELLMFPVTYERLVVEIAGHNGDLLFLKEELMSAAYDPVGLIPLDEVIDQATFDQIPNDYKNVHEETGKTHVHALPINNESPFLKRLGVTLDEPLVAIIPIYSENKAFSKELLRYIIETN</sequence>
<dbReference type="eggNOG" id="COG1653">
    <property type="taxonomic scope" value="Bacteria"/>
</dbReference>
<dbReference type="PROSITE" id="PS51257">
    <property type="entry name" value="PROKAR_LIPOPROTEIN"/>
    <property type="match status" value="1"/>
</dbReference>
<protein>
    <submittedName>
        <fullName evidence="1">Uncharacterized protein</fullName>
    </submittedName>
</protein>
<proteinExistence type="predicted"/>
<dbReference type="AlphaFoldDB" id="A0A0B0IFZ9"/>
<name>A0A0B0IFZ9_9BACI</name>
<accession>A0A0B0IFZ9</accession>
<comment type="caution">
    <text evidence="1">The sequence shown here is derived from an EMBL/GenBank/DDBJ whole genome shotgun (WGS) entry which is preliminary data.</text>
</comment>
<keyword evidence="2" id="KW-1185">Reference proteome</keyword>